<organism evidence="1">
    <name type="scientific">Capitella teleta</name>
    <name type="common">Polychaete worm</name>
    <dbReference type="NCBI Taxonomy" id="283909"/>
    <lineage>
        <taxon>Eukaryota</taxon>
        <taxon>Metazoa</taxon>
        <taxon>Spiralia</taxon>
        <taxon>Lophotrochozoa</taxon>
        <taxon>Annelida</taxon>
        <taxon>Polychaeta</taxon>
        <taxon>Sedentaria</taxon>
        <taxon>Scolecida</taxon>
        <taxon>Capitellidae</taxon>
        <taxon>Capitella</taxon>
    </lineage>
</organism>
<dbReference type="AlphaFoldDB" id="R7U1G1"/>
<sequence length="239" mass="26742">MLFATICATFCALRVNNTIQANETPMIRLKDVHTTPLAQIGFFLQSPMTAAVYWGFSELRPFIIAPNENHAEYTRAVSRFAIGHFQVILSDSSGNRGSIFFWLRSSDHEPTHFGTFSLFSDSPNRAMLRQGEEFVMNLIAERSVPSNASSNGSLWMYGTLNTFGSFAAHALEVGTDITRKYNDQVQCHISTKQKPENTVRVEAKCYITGVPIGNTDHYKIAIRIERAHFAVGAEIEGHF</sequence>
<evidence type="ECO:0000313" key="3">
    <source>
        <dbReference type="Proteomes" id="UP000014760"/>
    </source>
</evidence>
<evidence type="ECO:0000313" key="2">
    <source>
        <dbReference type="EnsemblMetazoa" id="CapteP193455"/>
    </source>
</evidence>
<gene>
    <name evidence="1" type="ORF">CAPTEDRAFT_193455</name>
</gene>
<reference evidence="2" key="3">
    <citation type="submission" date="2015-06" db="UniProtKB">
        <authorList>
            <consortium name="EnsemblMetazoa"/>
        </authorList>
    </citation>
    <scope>IDENTIFICATION</scope>
</reference>
<dbReference type="EnsemblMetazoa" id="CapteT193455">
    <property type="protein sequence ID" value="CapteP193455"/>
    <property type="gene ID" value="CapteG193455"/>
</dbReference>
<evidence type="ECO:0000313" key="1">
    <source>
        <dbReference type="EMBL" id="ELT97496.1"/>
    </source>
</evidence>
<dbReference type="EMBL" id="AMQN01002183">
    <property type="status" value="NOT_ANNOTATED_CDS"/>
    <property type="molecule type" value="Genomic_DNA"/>
</dbReference>
<keyword evidence="3" id="KW-1185">Reference proteome</keyword>
<reference evidence="1 3" key="2">
    <citation type="journal article" date="2013" name="Nature">
        <title>Insights into bilaterian evolution from three spiralian genomes.</title>
        <authorList>
            <person name="Simakov O."/>
            <person name="Marletaz F."/>
            <person name="Cho S.J."/>
            <person name="Edsinger-Gonzales E."/>
            <person name="Havlak P."/>
            <person name="Hellsten U."/>
            <person name="Kuo D.H."/>
            <person name="Larsson T."/>
            <person name="Lv J."/>
            <person name="Arendt D."/>
            <person name="Savage R."/>
            <person name="Osoegawa K."/>
            <person name="de Jong P."/>
            <person name="Grimwood J."/>
            <person name="Chapman J.A."/>
            <person name="Shapiro H."/>
            <person name="Aerts A."/>
            <person name="Otillar R.P."/>
            <person name="Terry A.Y."/>
            <person name="Boore J.L."/>
            <person name="Grigoriev I.V."/>
            <person name="Lindberg D.R."/>
            <person name="Seaver E.C."/>
            <person name="Weisblat D.A."/>
            <person name="Putnam N.H."/>
            <person name="Rokhsar D.S."/>
        </authorList>
    </citation>
    <scope>NUCLEOTIDE SEQUENCE</scope>
    <source>
        <strain evidence="1 3">I ESC-2004</strain>
    </source>
</reference>
<name>R7U1G1_CAPTE</name>
<dbReference type="EMBL" id="KB308559">
    <property type="protein sequence ID" value="ELT97496.1"/>
    <property type="molecule type" value="Genomic_DNA"/>
</dbReference>
<accession>R7U1G1</accession>
<reference evidence="3" key="1">
    <citation type="submission" date="2012-12" db="EMBL/GenBank/DDBJ databases">
        <authorList>
            <person name="Hellsten U."/>
            <person name="Grimwood J."/>
            <person name="Chapman J.A."/>
            <person name="Shapiro H."/>
            <person name="Aerts A."/>
            <person name="Otillar R.P."/>
            <person name="Terry A.Y."/>
            <person name="Boore J.L."/>
            <person name="Simakov O."/>
            <person name="Marletaz F."/>
            <person name="Cho S.-J."/>
            <person name="Edsinger-Gonzales E."/>
            <person name="Havlak P."/>
            <person name="Kuo D.-H."/>
            <person name="Larsson T."/>
            <person name="Lv J."/>
            <person name="Arendt D."/>
            <person name="Savage R."/>
            <person name="Osoegawa K."/>
            <person name="de Jong P."/>
            <person name="Lindberg D.R."/>
            <person name="Seaver E.C."/>
            <person name="Weisblat D.A."/>
            <person name="Putnam N.H."/>
            <person name="Grigoriev I.V."/>
            <person name="Rokhsar D.S."/>
        </authorList>
    </citation>
    <scope>NUCLEOTIDE SEQUENCE</scope>
    <source>
        <strain evidence="3">I ESC-2004</strain>
    </source>
</reference>
<dbReference type="Proteomes" id="UP000014760">
    <property type="component" value="Unassembled WGS sequence"/>
</dbReference>
<protein>
    <submittedName>
        <fullName evidence="1 2">Uncharacterized protein</fullName>
    </submittedName>
</protein>
<proteinExistence type="predicted"/>
<dbReference type="HOGENOM" id="CLU_1157357_0_0_1"/>